<feature type="compositionally biased region" description="Gly residues" evidence="1">
    <location>
        <begin position="21"/>
        <end position="33"/>
    </location>
</feature>
<dbReference type="EMBL" id="NCVQ01000004">
    <property type="protein sequence ID" value="PWZ30280.1"/>
    <property type="molecule type" value="Genomic_DNA"/>
</dbReference>
<dbReference type="AlphaFoldDB" id="A0A8J8XJY7"/>
<dbReference type="OMA" id="VHACMSA"/>
<feature type="region of interest" description="Disordered" evidence="1">
    <location>
        <begin position="1"/>
        <end position="62"/>
    </location>
</feature>
<gene>
    <name evidence="2" type="ORF">Zm00014a_025217</name>
</gene>
<reference evidence="2" key="1">
    <citation type="journal article" date="2018" name="Nat. Genet.">
        <title>Extensive intraspecific gene order and gene structural variations between Mo17 and other maize genomes.</title>
        <authorList>
            <person name="Sun S."/>
            <person name="Zhou Y."/>
            <person name="Chen J."/>
            <person name="Shi J."/>
            <person name="Zhao H."/>
            <person name="Zhao H."/>
            <person name="Song W."/>
            <person name="Zhang M."/>
            <person name="Cui Y."/>
            <person name="Dong X."/>
            <person name="Liu H."/>
            <person name="Ma X."/>
            <person name="Jiao Y."/>
            <person name="Wang B."/>
            <person name="Wei X."/>
            <person name="Stein J.C."/>
            <person name="Glaubitz J.C."/>
            <person name="Lu F."/>
            <person name="Yu G."/>
            <person name="Liang C."/>
            <person name="Fengler K."/>
            <person name="Li B."/>
            <person name="Rafalski A."/>
            <person name="Schnable P.S."/>
            <person name="Ware D.H."/>
            <person name="Buckler E.S."/>
            <person name="Lai J."/>
        </authorList>
    </citation>
    <scope>NUCLEOTIDE SEQUENCE [LARGE SCALE GENOMIC DNA]</scope>
    <source>
        <tissue evidence="2">Seedling</tissue>
    </source>
</reference>
<protein>
    <recommendedName>
        <fullName evidence="3">Loricrin</fullName>
    </recommendedName>
</protein>
<dbReference type="Proteomes" id="UP000251960">
    <property type="component" value="Chromosome 3"/>
</dbReference>
<evidence type="ECO:0000313" key="2">
    <source>
        <dbReference type="EMBL" id="PWZ30280.1"/>
    </source>
</evidence>
<name>A0A8J8XJY7_MAIZE</name>
<dbReference type="OrthoDB" id="696421at2759"/>
<organism evidence="2">
    <name type="scientific">Zea mays</name>
    <name type="common">Maize</name>
    <dbReference type="NCBI Taxonomy" id="4577"/>
    <lineage>
        <taxon>Eukaryota</taxon>
        <taxon>Viridiplantae</taxon>
        <taxon>Streptophyta</taxon>
        <taxon>Embryophyta</taxon>
        <taxon>Tracheophyta</taxon>
        <taxon>Spermatophyta</taxon>
        <taxon>Magnoliopsida</taxon>
        <taxon>Liliopsida</taxon>
        <taxon>Poales</taxon>
        <taxon>Poaceae</taxon>
        <taxon>PACMAD clade</taxon>
        <taxon>Panicoideae</taxon>
        <taxon>Andropogonodae</taxon>
        <taxon>Andropogoneae</taxon>
        <taxon>Tripsacinae</taxon>
        <taxon>Zea</taxon>
    </lineage>
</organism>
<evidence type="ECO:0000256" key="1">
    <source>
        <dbReference type="SAM" id="MobiDB-lite"/>
    </source>
</evidence>
<accession>A0A8J8XJY7</accession>
<feature type="compositionally biased region" description="Basic and acidic residues" evidence="1">
    <location>
        <begin position="35"/>
        <end position="54"/>
    </location>
</feature>
<comment type="caution">
    <text evidence="2">The sequence shown here is derived from an EMBL/GenBank/DDBJ whole genome shotgun (WGS) entry which is preliminary data.</text>
</comment>
<dbReference type="HOGENOM" id="CLU_113485_0_0_1"/>
<evidence type="ECO:0008006" key="3">
    <source>
        <dbReference type="Google" id="ProtNLM"/>
    </source>
</evidence>
<sequence length="196" mass="20024">MLNSGSCLAGGHDGNNDQPNGDGGGQQYEGTGGKKQLESSRLKKSSGNKDKADAAEDDYPNPKYCTNNTSGGTSVAGAPYCVGVGVGGGGGGYGNSSRCGGGGDGDSYGNSCPYGTGGNAPYNNAPAAFWAPQDGARSPLYINTQAVHVYGMPCVSNNDNSNDDDKRTKRGNGFFGPVFHAAGHFLDRKFGFDGRD</sequence>
<proteinExistence type="predicted"/>